<evidence type="ECO:0000259" key="6">
    <source>
        <dbReference type="Pfam" id="PF09073"/>
    </source>
</evidence>
<dbReference type="Ensembl" id="ENSEBUT00000012813.1">
    <property type="protein sequence ID" value="ENSEBUP00000012236.1"/>
    <property type="gene ID" value="ENSEBUG00000007806.1"/>
</dbReference>
<feature type="compositionally biased region" description="Basic and acidic residues" evidence="5">
    <location>
        <begin position="291"/>
        <end position="337"/>
    </location>
</feature>
<evidence type="ECO:0000256" key="2">
    <source>
        <dbReference type="ARBA" id="ARBA00023054"/>
    </source>
</evidence>
<reference evidence="7" key="1">
    <citation type="submission" date="2025-08" db="UniProtKB">
        <authorList>
            <consortium name="Ensembl"/>
        </authorList>
    </citation>
    <scope>IDENTIFICATION</scope>
</reference>
<dbReference type="GO" id="GO:0030686">
    <property type="term" value="C:90S preribosome"/>
    <property type="evidence" value="ECO:0007669"/>
    <property type="project" value="TreeGrafter"/>
</dbReference>
<feature type="compositionally biased region" description="Polar residues" evidence="5">
    <location>
        <begin position="145"/>
        <end position="154"/>
    </location>
</feature>
<protein>
    <recommendedName>
        <fullName evidence="1">Serum response factor-binding protein 1</fullName>
    </recommendedName>
    <alternativeName>
        <fullName evidence="4">SRF-dependent transcription regulation-associated protein</fullName>
    </alternativeName>
</protein>
<proteinExistence type="predicted"/>
<comment type="function">
    <text evidence="3">May be involved in regulating transcriptional activation of cardiac genes during the aging process. May play a role in biosynthesis and/or processing of SLC2A4 in adipose cells.</text>
</comment>
<sequence length="545" mass="62306">MDPQMVINNEIVRLRKEVKRAKVHVIRKLMRCSHQLRGKNGSDEQVQKNKLRADRLVEEIDAMKKLKPDLVSKTALFSFTDFDVICRKGIVSAQDRAIARLSLFPPIRDKIKCMKDILRAFKAERENVGDAKASLVQEKPVEAETGSTAATSKVSWRKRQASRVQNERHAKFAKAQGNLAREPRRIESEVTAPNVSTMVEERPVQEEVSVDAKKKTSNRKTKAKLHKDKLLVENEHTAEEGQCQEYSFINVEKQKKAAVRREEAFKDTSYHQSVFIDKKEQKDNMRKIVCEDRPSREKNLEQQEKQTAQDDTRIGRVPEKSEAEAGLKVPKQDELGEVRPAAASEEKCKDEGREENDDKCDDSTEERFLQQLSSDNDDENDDFFLGKVKRLRKRRESEADSAGRTKKVQNKIRRNIQQHASNPGLAQLSLHGPHHSTRLTSAFCSRGSRGRTHRQDSSTDFALRGSRRCGTVKKNTPSWSERMESRHKGQTTGFGAERGSLRRPGSISRSTSEMTLHPSWEASRRRKEQQSCITVFQGKKTTFDD</sequence>
<dbReference type="AlphaFoldDB" id="A0A8C4QAQ2"/>
<feature type="region of interest" description="Disordered" evidence="5">
    <location>
        <begin position="143"/>
        <end position="180"/>
    </location>
</feature>
<dbReference type="Pfam" id="PF09073">
    <property type="entry name" value="BUD22"/>
    <property type="match status" value="1"/>
</dbReference>
<dbReference type="InterPro" id="IPR037393">
    <property type="entry name" value="Bud22/SRFB1"/>
</dbReference>
<keyword evidence="2" id="KW-0175">Coiled coil</keyword>
<evidence type="ECO:0000256" key="4">
    <source>
        <dbReference type="ARBA" id="ARBA00033254"/>
    </source>
</evidence>
<feature type="domain" description="Bud22" evidence="6">
    <location>
        <begin position="486"/>
        <end position="544"/>
    </location>
</feature>
<dbReference type="GO" id="GO:0005634">
    <property type="term" value="C:nucleus"/>
    <property type="evidence" value="ECO:0007669"/>
    <property type="project" value="TreeGrafter"/>
</dbReference>
<feature type="compositionally biased region" description="Basic and acidic residues" evidence="5">
    <location>
        <begin position="201"/>
        <end position="214"/>
    </location>
</feature>
<evidence type="ECO:0000256" key="3">
    <source>
        <dbReference type="ARBA" id="ARBA00025646"/>
    </source>
</evidence>
<dbReference type="OMA" id="GFQQNEP"/>
<dbReference type="PANTHER" id="PTHR23325">
    <property type="entry name" value="SERUM RESPONSE FACTOR-BINDING"/>
    <property type="match status" value="1"/>
</dbReference>
<evidence type="ECO:0000313" key="8">
    <source>
        <dbReference type="Proteomes" id="UP000694388"/>
    </source>
</evidence>
<evidence type="ECO:0000313" key="7">
    <source>
        <dbReference type="Ensembl" id="ENSEBUP00000012236.1"/>
    </source>
</evidence>
<dbReference type="Proteomes" id="UP000694388">
    <property type="component" value="Unplaced"/>
</dbReference>
<dbReference type="InterPro" id="IPR015158">
    <property type="entry name" value="Bud22_dom"/>
</dbReference>
<keyword evidence="8" id="KW-1185">Reference proteome</keyword>
<name>A0A8C4QAQ2_EPTBU</name>
<organism evidence="7 8">
    <name type="scientific">Eptatretus burgeri</name>
    <name type="common">Inshore hagfish</name>
    <dbReference type="NCBI Taxonomy" id="7764"/>
    <lineage>
        <taxon>Eukaryota</taxon>
        <taxon>Metazoa</taxon>
        <taxon>Chordata</taxon>
        <taxon>Craniata</taxon>
        <taxon>Vertebrata</taxon>
        <taxon>Cyclostomata</taxon>
        <taxon>Myxini</taxon>
        <taxon>Myxiniformes</taxon>
        <taxon>Myxinidae</taxon>
        <taxon>Eptatretinae</taxon>
        <taxon>Eptatretus</taxon>
    </lineage>
</organism>
<feature type="region of interest" description="Disordered" evidence="5">
    <location>
        <begin position="201"/>
        <end position="222"/>
    </location>
</feature>
<reference evidence="7" key="2">
    <citation type="submission" date="2025-09" db="UniProtKB">
        <authorList>
            <consortium name="Ensembl"/>
        </authorList>
    </citation>
    <scope>IDENTIFICATION</scope>
</reference>
<accession>A0A8C4QAQ2</accession>
<dbReference type="GeneTree" id="ENSGT00390000006478"/>
<dbReference type="GO" id="GO:0030490">
    <property type="term" value="P:maturation of SSU-rRNA"/>
    <property type="evidence" value="ECO:0007669"/>
    <property type="project" value="TreeGrafter"/>
</dbReference>
<feature type="region of interest" description="Disordered" evidence="5">
    <location>
        <begin position="437"/>
        <end position="531"/>
    </location>
</feature>
<feature type="region of interest" description="Disordered" evidence="5">
    <location>
        <begin position="291"/>
        <end position="365"/>
    </location>
</feature>
<evidence type="ECO:0000256" key="1">
    <source>
        <dbReference type="ARBA" id="ARBA00013459"/>
    </source>
</evidence>
<dbReference type="PANTHER" id="PTHR23325:SF1">
    <property type="entry name" value="SERUM RESPONSE FACTOR-BINDING PROTEIN 1"/>
    <property type="match status" value="1"/>
</dbReference>
<evidence type="ECO:0000256" key="5">
    <source>
        <dbReference type="SAM" id="MobiDB-lite"/>
    </source>
</evidence>